<dbReference type="Gene3D" id="6.10.280.40">
    <property type="match status" value="1"/>
</dbReference>
<dbReference type="Gene3D" id="3.40.50.300">
    <property type="entry name" value="P-loop containing nucleotide triphosphate hydrolases"/>
    <property type="match status" value="1"/>
</dbReference>
<dbReference type="InterPro" id="IPR025753">
    <property type="entry name" value="AAA_N_dom"/>
</dbReference>
<dbReference type="InterPro" id="IPR003959">
    <property type="entry name" value="ATPase_AAA_core"/>
</dbReference>
<sequence>MDSRSRAVSSTKRWLTAIAPVAASATLAGPVIIELLPNELRSRVSSGIDRLFFSPIFAADHTIVIRQTDSLNSNLLYDASITYLSVSISPSMNRLRASKHADDNAIVLLLDENEEHVDIFAGAGFRWKLFRDQNNQSQRHSGELRWLELTFHRKHMGIALESYFSHILERSKEIKSADRRLKIHLNEYDDWIASDLQHPATFATVAMEPELKRTIMKDLERFVKRKEYYSRIGKAWKRGYLIYGPPGTGKSSLIAAMANYLKFDIYDMELKEVWYNSRLKALMKSMKSKSILVIEDIDGAIRIQNRGEKAAENRASDDYDEITLSALLNAIDGLCSVKGEERIIVFTTNYKEKLDPALLRPGRMDVHIYMGYCTPSSFRVLASNYLAIDEHPLLEEIEELLTEVGATPAEVAEELMRSEDVDIALMGLIQLLNRKKKESPEAEGCVGDARIDDELVVEDERQKGSEIRLAAGEERQ</sequence>
<evidence type="ECO:0000256" key="2">
    <source>
        <dbReference type="ARBA" id="ARBA00007448"/>
    </source>
</evidence>
<evidence type="ECO:0000256" key="1">
    <source>
        <dbReference type="ARBA" id="ARBA00001946"/>
    </source>
</evidence>
<dbReference type="STRING" id="1088818.A0A2I0ADN1"/>
<dbReference type="Pfam" id="PF25568">
    <property type="entry name" value="AAA_lid_At3g28540"/>
    <property type="match status" value="1"/>
</dbReference>
<dbReference type="InterPro" id="IPR027417">
    <property type="entry name" value="P-loop_NTPase"/>
</dbReference>
<keyword evidence="8" id="KW-1185">Reference proteome</keyword>
<dbReference type="InterPro" id="IPR003593">
    <property type="entry name" value="AAA+_ATPase"/>
</dbReference>
<dbReference type="GO" id="GO:0008237">
    <property type="term" value="F:metallopeptidase activity"/>
    <property type="evidence" value="ECO:0007669"/>
    <property type="project" value="UniProtKB-KW"/>
</dbReference>
<keyword evidence="3" id="KW-0460">Magnesium</keyword>
<dbReference type="CDD" id="cd19510">
    <property type="entry name" value="RecA-like_BCS1"/>
    <property type="match status" value="1"/>
</dbReference>
<evidence type="ECO:0000259" key="6">
    <source>
        <dbReference type="SMART" id="SM00382"/>
    </source>
</evidence>
<keyword evidence="5" id="KW-0067">ATP-binding</keyword>
<dbReference type="SUPFAM" id="SSF52540">
    <property type="entry name" value="P-loop containing nucleoside triphosphate hydrolases"/>
    <property type="match status" value="1"/>
</dbReference>
<comment type="catalytic activity">
    <reaction evidence="4">
        <text>ATP + H2O = ADP + phosphate + H(+)</text>
        <dbReference type="Rhea" id="RHEA:13065"/>
        <dbReference type="ChEBI" id="CHEBI:15377"/>
        <dbReference type="ChEBI" id="CHEBI:15378"/>
        <dbReference type="ChEBI" id="CHEBI:30616"/>
        <dbReference type="ChEBI" id="CHEBI:43474"/>
        <dbReference type="ChEBI" id="CHEBI:456216"/>
    </reaction>
</comment>
<dbReference type="GO" id="GO:0016887">
    <property type="term" value="F:ATP hydrolysis activity"/>
    <property type="evidence" value="ECO:0007669"/>
    <property type="project" value="InterPro"/>
</dbReference>
<protein>
    <submittedName>
        <fullName evidence="7">ATP-dependent zinc metalloprotease FTSH 2, chloroplastic</fullName>
    </submittedName>
</protein>
<evidence type="ECO:0000256" key="3">
    <source>
        <dbReference type="ARBA" id="ARBA00022842"/>
    </source>
</evidence>
<reference evidence="7 8" key="1">
    <citation type="journal article" date="2017" name="Nature">
        <title>The Apostasia genome and the evolution of orchids.</title>
        <authorList>
            <person name="Zhang G.Q."/>
            <person name="Liu K.W."/>
            <person name="Li Z."/>
            <person name="Lohaus R."/>
            <person name="Hsiao Y.Y."/>
            <person name="Niu S.C."/>
            <person name="Wang J.Y."/>
            <person name="Lin Y.C."/>
            <person name="Xu Q."/>
            <person name="Chen L.J."/>
            <person name="Yoshida K."/>
            <person name="Fujiwara S."/>
            <person name="Wang Z.W."/>
            <person name="Zhang Y.Q."/>
            <person name="Mitsuda N."/>
            <person name="Wang M."/>
            <person name="Liu G.H."/>
            <person name="Pecoraro L."/>
            <person name="Huang H.X."/>
            <person name="Xiao X.J."/>
            <person name="Lin M."/>
            <person name="Wu X.Y."/>
            <person name="Wu W.L."/>
            <person name="Chen Y.Y."/>
            <person name="Chang S.B."/>
            <person name="Sakamoto S."/>
            <person name="Ohme-Takagi M."/>
            <person name="Yagi M."/>
            <person name="Zeng S.J."/>
            <person name="Shen C.Y."/>
            <person name="Yeh C.M."/>
            <person name="Luo Y.B."/>
            <person name="Tsai W.C."/>
            <person name="Van de Peer Y."/>
            <person name="Liu Z.J."/>
        </authorList>
    </citation>
    <scope>NUCLEOTIDE SEQUENCE [LARGE SCALE GENOMIC DNA]</scope>
    <source>
        <strain evidence="8">cv. Shenzhen</strain>
        <tissue evidence="7">Stem</tissue>
    </source>
</reference>
<accession>A0A2I0ADN1</accession>
<dbReference type="Proteomes" id="UP000236161">
    <property type="component" value="Unassembled WGS sequence"/>
</dbReference>
<evidence type="ECO:0000256" key="5">
    <source>
        <dbReference type="RuleBase" id="RU003651"/>
    </source>
</evidence>
<dbReference type="OrthoDB" id="10251412at2759"/>
<feature type="domain" description="AAA+ ATPase" evidence="6">
    <location>
        <begin position="236"/>
        <end position="374"/>
    </location>
</feature>
<dbReference type="InterPro" id="IPR003960">
    <property type="entry name" value="ATPase_AAA_CS"/>
</dbReference>
<evidence type="ECO:0000256" key="4">
    <source>
        <dbReference type="ARBA" id="ARBA00049360"/>
    </source>
</evidence>
<dbReference type="GO" id="GO:0006508">
    <property type="term" value="P:proteolysis"/>
    <property type="evidence" value="ECO:0007669"/>
    <property type="project" value="UniProtKB-KW"/>
</dbReference>
<dbReference type="GO" id="GO:0006950">
    <property type="term" value="P:response to stress"/>
    <property type="evidence" value="ECO:0007669"/>
    <property type="project" value="UniProtKB-ARBA"/>
</dbReference>
<dbReference type="AlphaFoldDB" id="A0A2I0ADN1"/>
<name>A0A2I0ADN1_9ASPA</name>
<comment type="similarity">
    <text evidence="2">Belongs to the AAA ATPase family. BCS1 subfamily.</text>
</comment>
<dbReference type="PROSITE" id="PS00674">
    <property type="entry name" value="AAA"/>
    <property type="match status" value="1"/>
</dbReference>
<dbReference type="SMART" id="SM00382">
    <property type="entry name" value="AAA"/>
    <property type="match status" value="1"/>
</dbReference>
<dbReference type="Pfam" id="PF00004">
    <property type="entry name" value="AAA"/>
    <property type="match status" value="1"/>
</dbReference>
<keyword evidence="5" id="KW-0547">Nucleotide-binding</keyword>
<dbReference type="Pfam" id="PF14363">
    <property type="entry name" value="AAA_assoc"/>
    <property type="match status" value="1"/>
</dbReference>
<keyword evidence="7" id="KW-0378">Hydrolase</keyword>
<dbReference type="EMBL" id="KZ451993">
    <property type="protein sequence ID" value="PKA53661.1"/>
    <property type="molecule type" value="Genomic_DNA"/>
</dbReference>
<comment type="cofactor">
    <cofactor evidence="1">
        <name>Mg(2+)</name>
        <dbReference type="ChEBI" id="CHEBI:18420"/>
    </cofactor>
</comment>
<evidence type="ECO:0000313" key="7">
    <source>
        <dbReference type="EMBL" id="PKA53661.1"/>
    </source>
</evidence>
<dbReference type="InterPro" id="IPR050747">
    <property type="entry name" value="Mitochondrial_chaperone_BCS1"/>
</dbReference>
<dbReference type="InterPro" id="IPR058017">
    <property type="entry name" value="At3g28540-like_C"/>
</dbReference>
<dbReference type="GO" id="GO:0005524">
    <property type="term" value="F:ATP binding"/>
    <property type="evidence" value="ECO:0007669"/>
    <property type="project" value="UniProtKB-KW"/>
</dbReference>
<keyword evidence="7" id="KW-0645">Protease</keyword>
<dbReference type="PANTHER" id="PTHR23070">
    <property type="entry name" value="BCS1 AAA-TYPE ATPASE"/>
    <property type="match status" value="1"/>
</dbReference>
<proteinExistence type="inferred from homology"/>
<keyword evidence="7" id="KW-0482">Metalloprotease</keyword>
<organism evidence="7 8">
    <name type="scientific">Apostasia shenzhenica</name>
    <dbReference type="NCBI Taxonomy" id="1088818"/>
    <lineage>
        <taxon>Eukaryota</taxon>
        <taxon>Viridiplantae</taxon>
        <taxon>Streptophyta</taxon>
        <taxon>Embryophyta</taxon>
        <taxon>Tracheophyta</taxon>
        <taxon>Spermatophyta</taxon>
        <taxon>Magnoliopsida</taxon>
        <taxon>Liliopsida</taxon>
        <taxon>Asparagales</taxon>
        <taxon>Orchidaceae</taxon>
        <taxon>Apostasioideae</taxon>
        <taxon>Apostasia</taxon>
    </lineage>
</organism>
<evidence type="ECO:0000313" key="8">
    <source>
        <dbReference type="Proteomes" id="UP000236161"/>
    </source>
</evidence>
<gene>
    <name evidence="7" type="primary">FTSH2</name>
    <name evidence="7" type="ORF">AXF42_Ash009157</name>
</gene>